<gene>
    <name evidence="11" type="ORF">CHS0354_013063</name>
</gene>
<evidence type="ECO:0000256" key="3">
    <source>
        <dbReference type="ARBA" id="ARBA00022989"/>
    </source>
</evidence>
<dbReference type="PROSITE" id="PS50262">
    <property type="entry name" value="G_PROTEIN_RECEP_F1_2"/>
    <property type="match status" value="1"/>
</dbReference>
<proteinExistence type="inferred from homology"/>
<feature type="domain" description="G-protein coupled receptors family 1 profile" evidence="10">
    <location>
        <begin position="79"/>
        <end position="274"/>
    </location>
</feature>
<evidence type="ECO:0000256" key="7">
    <source>
        <dbReference type="ARBA" id="ARBA00023224"/>
    </source>
</evidence>
<evidence type="ECO:0000256" key="8">
    <source>
        <dbReference type="RuleBase" id="RU000688"/>
    </source>
</evidence>
<evidence type="ECO:0000313" key="12">
    <source>
        <dbReference type="Proteomes" id="UP001195483"/>
    </source>
</evidence>
<comment type="subcellular location">
    <subcellularLocation>
        <location evidence="1">Membrane</location>
        <topology evidence="1">Multi-pass membrane protein</topology>
    </subcellularLocation>
</comment>
<dbReference type="PANTHER" id="PTHR24238">
    <property type="entry name" value="G-PROTEIN COUPLED RECEPTOR"/>
    <property type="match status" value="1"/>
</dbReference>
<dbReference type="Proteomes" id="UP001195483">
    <property type="component" value="Unassembled WGS sequence"/>
</dbReference>
<dbReference type="PROSITE" id="PS00237">
    <property type="entry name" value="G_PROTEIN_RECEP_F1_1"/>
    <property type="match status" value="1"/>
</dbReference>
<comment type="similarity">
    <text evidence="8">Belongs to the G-protein coupled receptor 1 family.</text>
</comment>
<evidence type="ECO:0000313" key="11">
    <source>
        <dbReference type="EMBL" id="KAK3582710.1"/>
    </source>
</evidence>
<evidence type="ECO:0000256" key="9">
    <source>
        <dbReference type="SAM" id="Phobius"/>
    </source>
</evidence>
<evidence type="ECO:0000256" key="2">
    <source>
        <dbReference type="ARBA" id="ARBA00022692"/>
    </source>
</evidence>
<keyword evidence="5 9" id="KW-0472">Membrane</keyword>
<evidence type="ECO:0000256" key="4">
    <source>
        <dbReference type="ARBA" id="ARBA00023040"/>
    </source>
</evidence>
<feature type="transmembrane region" description="Helical" evidence="9">
    <location>
        <begin position="66"/>
        <end position="88"/>
    </location>
</feature>
<keyword evidence="2 8" id="KW-0812">Transmembrane</keyword>
<protein>
    <recommendedName>
        <fullName evidence="10">G-protein coupled receptors family 1 profile domain-containing protein</fullName>
    </recommendedName>
</protein>
<comment type="caution">
    <text evidence="11">The sequence shown here is derived from an EMBL/GenBank/DDBJ whole genome shotgun (WGS) entry which is preliminary data.</text>
</comment>
<dbReference type="AlphaFoldDB" id="A0AAE0S040"/>
<feature type="non-terminal residue" evidence="11">
    <location>
        <position position="274"/>
    </location>
</feature>
<sequence>MEYGVKFKQLVFCWKMVICSFMSQNGNNSSFTSVRSDEHVYSKTNETHSNSTSSFALSSESQAGLIVLYSLTALLSIVGNVFVVLVFVRGRRSRTDLRPFLINLAVADLIMALFCMPFTFISLMLKNWIFSKPMCPIVLFMQLLSVVGSVFTNMAIGIDRFMAVAFPLRSRLTKTRSKYVIVIIWTCAVAIGSVQFKVGEGVDTPVGKVECQEIWYSVEARISYTLSILVITYIIPLLILSVTYSIVGIILWKRTSPGNQHYARDRHQLQSKRK</sequence>
<dbReference type="GO" id="GO:0005886">
    <property type="term" value="C:plasma membrane"/>
    <property type="evidence" value="ECO:0007669"/>
    <property type="project" value="TreeGrafter"/>
</dbReference>
<evidence type="ECO:0000256" key="5">
    <source>
        <dbReference type="ARBA" id="ARBA00023136"/>
    </source>
</evidence>
<feature type="transmembrane region" description="Helical" evidence="9">
    <location>
        <begin position="100"/>
        <end position="125"/>
    </location>
</feature>
<dbReference type="InterPro" id="IPR017452">
    <property type="entry name" value="GPCR_Rhodpsn_7TM"/>
</dbReference>
<dbReference type="Pfam" id="PF00001">
    <property type="entry name" value="7tm_1"/>
    <property type="match status" value="1"/>
</dbReference>
<feature type="transmembrane region" description="Helical" evidence="9">
    <location>
        <begin position="137"/>
        <end position="158"/>
    </location>
</feature>
<name>A0AAE0S040_9BIVA</name>
<keyword evidence="6 8" id="KW-0675">Receptor</keyword>
<dbReference type="GO" id="GO:0008188">
    <property type="term" value="F:neuropeptide receptor activity"/>
    <property type="evidence" value="ECO:0007669"/>
    <property type="project" value="TreeGrafter"/>
</dbReference>
<evidence type="ECO:0000256" key="1">
    <source>
        <dbReference type="ARBA" id="ARBA00004141"/>
    </source>
</evidence>
<keyword evidence="12" id="KW-1185">Reference proteome</keyword>
<evidence type="ECO:0000256" key="6">
    <source>
        <dbReference type="ARBA" id="ARBA00023170"/>
    </source>
</evidence>
<dbReference type="PANTHER" id="PTHR24238:SF57">
    <property type="entry name" value="G-PROTEIN COUPLED RECEPTOR 83"/>
    <property type="match status" value="1"/>
</dbReference>
<accession>A0AAE0S040</accession>
<dbReference type="SUPFAM" id="SSF81321">
    <property type="entry name" value="Family A G protein-coupled receptor-like"/>
    <property type="match status" value="1"/>
</dbReference>
<feature type="transmembrane region" description="Helical" evidence="9">
    <location>
        <begin position="179"/>
        <end position="196"/>
    </location>
</feature>
<keyword evidence="3 9" id="KW-1133">Transmembrane helix</keyword>
<reference evidence="11" key="2">
    <citation type="journal article" date="2021" name="Genome Biol. Evol.">
        <title>Developing a high-quality reference genome for a parasitic bivalve with doubly uniparental inheritance (Bivalvia: Unionida).</title>
        <authorList>
            <person name="Smith C.H."/>
        </authorList>
    </citation>
    <scope>NUCLEOTIDE SEQUENCE</scope>
    <source>
        <strain evidence="11">CHS0354</strain>
        <tissue evidence="11">Mantle</tissue>
    </source>
</reference>
<evidence type="ECO:0000259" key="10">
    <source>
        <dbReference type="PROSITE" id="PS50262"/>
    </source>
</evidence>
<dbReference type="EMBL" id="JAEAOA010000791">
    <property type="protein sequence ID" value="KAK3582710.1"/>
    <property type="molecule type" value="Genomic_DNA"/>
</dbReference>
<dbReference type="InterPro" id="IPR000276">
    <property type="entry name" value="GPCR_Rhodpsn"/>
</dbReference>
<organism evidence="11 12">
    <name type="scientific">Potamilus streckersoni</name>
    <dbReference type="NCBI Taxonomy" id="2493646"/>
    <lineage>
        <taxon>Eukaryota</taxon>
        <taxon>Metazoa</taxon>
        <taxon>Spiralia</taxon>
        <taxon>Lophotrochozoa</taxon>
        <taxon>Mollusca</taxon>
        <taxon>Bivalvia</taxon>
        <taxon>Autobranchia</taxon>
        <taxon>Heteroconchia</taxon>
        <taxon>Palaeoheterodonta</taxon>
        <taxon>Unionida</taxon>
        <taxon>Unionoidea</taxon>
        <taxon>Unionidae</taxon>
        <taxon>Ambleminae</taxon>
        <taxon>Lampsilini</taxon>
        <taxon>Potamilus</taxon>
    </lineage>
</organism>
<feature type="transmembrane region" description="Helical" evidence="9">
    <location>
        <begin position="224"/>
        <end position="252"/>
    </location>
</feature>
<dbReference type="PRINTS" id="PR00237">
    <property type="entry name" value="GPCRRHODOPSN"/>
</dbReference>
<keyword evidence="4 8" id="KW-0297">G-protein coupled receptor</keyword>
<keyword evidence="7 8" id="KW-0807">Transducer</keyword>
<reference evidence="11" key="3">
    <citation type="submission" date="2023-05" db="EMBL/GenBank/DDBJ databases">
        <authorList>
            <person name="Smith C.H."/>
        </authorList>
    </citation>
    <scope>NUCLEOTIDE SEQUENCE</scope>
    <source>
        <strain evidence="11">CHS0354</strain>
        <tissue evidence="11">Mantle</tissue>
    </source>
</reference>
<dbReference type="Gene3D" id="1.20.1070.10">
    <property type="entry name" value="Rhodopsin 7-helix transmembrane proteins"/>
    <property type="match status" value="1"/>
</dbReference>
<reference evidence="11" key="1">
    <citation type="journal article" date="2021" name="Genome Biol. Evol.">
        <title>A High-Quality Reference Genome for a Parasitic Bivalve with Doubly Uniparental Inheritance (Bivalvia: Unionida).</title>
        <authorList>
            <person name="Smith C.H."/>
        </authorList>
    </citation>
    <scope>NUCLEOTIDE SEQUENCE</scope>
    <source>
        <strain evidence="11">CHS0354</strain>
    </source>
</reference>